<name>A0ABV0H0H5_9NEIS</name>
<evidence type="ECO:0000313" key="4">
    <source>
        <dbReference type="EMBL" id="MEO3953169.1"/>
    </source>
</evidence>
<reference evidence="4 5" key="1">
    <citation type="submission" date="2024-05" db="EMBL/GenBank/DDBJ databases">
        <authorList>
            <person name="De Oliveira J.P."/>
            <person name="Noriler S.A."/>
            <person name="De Oliveira A.G."/>
            <person name="Sipoli D.S."/>
        </authorList>
    </citation>
    <scope>NUCLEOTIDE SEQUENCE [LARGE SCALE GENOMIC DNA]</scope>
    <source>
        <strain evidence="4 5">LABIM186</strain>
    </source>
</reference>
<evidence type="ECO:0000256" key="1">
    <source>
        <dbReference type="ARBA" id="ARBA00005125"/>
    </source>
</evidence>
<protein>
    <submittedName>
        <fullName evidence="4">SDR family oxidoreductase</fullName>
    </submittedName>
</protein>
<dbReference type="Gene3D" id="3.40.50.720">
    <property type="entry name" value="NAD(P)-binding Rossmann-like Domain"/>
    <property type="match status" value="1"/>
</dbReference>
<organism evidence="4 5">
    <name type="scientific">Chromobacterium piscinae</name>
    <dbReference type="NCBI Taxonomy" id="686831"/>
    <lineage>
        <taxon>Bacteria</taxon>
        <taxon>Pseudomonadati</taxon>
        <taxon>Pseudomonadota</taxon>
        <taxon>Betaproteobacteria</taxon>
        <taxon>Neisseriales</taxon>
        <taxon>Chromobacteriaceae</taxon>
        <taxon>Chromobacterium</taxon>
    </lineage>
</organism>
<evidence type="ECO:0000313" key="5">
    <source>
        <dbReference type="Proteomes" id="UP001438292"/>
    </source>
</evidence>
<comment type="similarity">
    <text evidence="2">Belongs to the NAD(P)-dependent epimerase/dehydratase family.</text>
</comment>
<dbReference type="InterPro" id="IPR036291">
    <property type="entry name" value="NAD(P)-bd_dom_sf"/>
</dbReference>
<dbReference type="EMBL" id="JBDQQU010000001">
    <property type="protein sequence ID" value="MEO3953169.1"/>
    <property type="molecule type" value="Genomic_DNA"/>
</dbReference>
<comment type="pathway">
    <text evidence="1">Bacterial outer membrane biogenesis; LPS O-antigen biosynthesis.</text>
</comment>
<dbReference type="SUPFAM" id="SSF51735">
    <property type="entry name" value="NAD(P)-binding Rossmann-fold domains"/>
    <property type="match status" value="1"/>
</dbReference>
<feature type="domain" description="NAD-dependent epimerase/dehydratase" evidence="3">
    <location>
        <begin position="4"/>
        <end position="221"/>
    </location>
</feature>
<dbReference type="PANTHER" id="PTHR43000">
    <property type="entry name" value="DTDP-D-GLUCOSE 4,6-DEHYDRATASE-RELATED"/>
    <property type="match status" value="1"/>
</dbReference>
<gene>
    <name evidence="4" type="ORF">ABH309_01770</name>
</gene>
<dbReference type="InterPro" id="IPR001509">
    <property type="entry name" value="Epimerase_deHydtase"/>
</dbReference>
<accession>A0ABV0H0H5</accession>
<dbReference type="Proteomes" id="UP001438292">
    <property type="component" value="Unassembled WGS sequence"/>
</dbReference>
<dbReference type="CDD" id="cd05232">
    <property type="entry name" value="UDP_G4E_4_SDR_e"/>
    <property type="match status" value="1"/>
</dbReference>
<dbReference type="Pfam" id="PF01370">
    <property type="entry name" value="Epimerase"/>
    <property type="match status" value="1"/>
</dbReference>
<sequence length="310" mass="33957">MSKILITGANGFIGSALYSVLSQQEFNIVPVVRKPSSLKNELIIGDISVFNSWSAYLNKVDCIIHLAGRAHILNDKVLDPLSEFRNTNTHATLTLAKQAASAGVKRFIFLSSIGVNGNETIQNPFHFDDEPHPHSPYAISKYEAEIGLKEISAESGLEIVIIRPPLVYGENAPGNFRSLMRWLSLGVPLPFGAVLNNRRSFVSLDNLISLIITCIKHPAAANQTFLASDGEDLSTTELLQRLCNAIGKNSPLIKIPPKIISFGLNFLGKEELAKRLLGSLQVDITHTCNTLSWKPPFSIDEGLKRATHGH</sequence>
<dbReference type="RefSeq" id="WP_346196251.1">
    <property type="nucleotide sequence ID" value="NZ_JBDJHV010000040.1"/>
</dbReference>
<evidence type="ECO:0000256" key="2">
    <source>
        <dbReference type="ARBA" id="ARBA00007637"/>
    </source>
</evidence>
<comment type="caution">
    <text evidence="4">The sequence shown here is derived from an EMBL/GenBank/DDBJ whole genome shotgun (WGS) entry which is preliminary data.</text>
</comment>
<keyword evidence="5" id="KW-1185">Reference proteome</keyword>
<proteinExistence type="inferred from homology"/>
<evidence type="ECO:0000259" key="3">
    <source>
        <dbReference type="Pfam" id="PF01370"/>
    </source>
</evidence>